<dbReference type="NCBIfam" id="TIGR00055">
    <property type="entry name" value="uppS"/>
    <property type="match status" value="1"/>
</dbReference>
<dbReference type="HAMAP" id="MF_01139">
    <property type="entry name" value="ISPT"/>
    <property type="match status" value="1"/>
</dbReference>
<evidence type="ECO:0000313" key="4">
    <source>
        <dbReference type="Proteomes" id="UP000321039"/>
    </source>
</evidence>
<comment type="subunit">
    <text evidence="2">Homodimer.</text>
</comment>
<dbReference type="SUPFAM" id="SSF64005">
    <property type="entry name" value="Undecaprenyl diphosphate synthase"/>
    <property type="match status" value="1"/>
</dbReference>
<dbReference type="GO" id="GO:0000287">
    <property type="term" value="F:magnesium ion binding"/>
    <property type="evidence" value="ECO:0007669"/>
    <property type="project" value="UniProtKB-UniRule"/>
</dbReference>
<dbReference type="GO" id="GO:0071555">
    <property type="term" value="P:cell wall organization"/>
    <property type="evidence" value="ECO:0007669"/>
    <property type="project" value="UniProtKB-KW"/>
</dbReference>
<dbReference type="GO" id="GO:0005829">
    <property type="term" value="C:cytosol"/>
    <property type="evidence" value="ECO:0007669"/>
    <property type="project" value="TreeGrafter"/>
</dbReference>
<feature type="binding site" evidence="2">
    <location>
        <position position="78"/>
    </location>
    <ligand>
        <name>substrate</name>
    </ligand>
</feature>
<keyword evidence="2" id="KW-0961">Cell wall biogenesis/degradation</keyword>
<dbReference type="GO" id="GO:0008360">
    <property type="term" value="P:regulation of cell shape"/>
    <property type="evidence" value="ECO:0007669"/>
    <property type="project" value="UniProtKB-KW"/>
</dbReference>
<keyword evidence="2" id="KW-0479">Metal-binding</keyword>
<organism evidence="3 4">
    <name type="scientific">Parahaliea maris</name>
    <dbReference type="NCBI Taxonomy" id="2716870"/>
    <lineage>
        <taxon>Bacteria</taxon>
        <taxon>Pseudomonadati</taxon>
        <taxon>Pseudomonadota</taxon>
        <taxon>Gammaproteobacteria</taxon>
        <taxon>Cellvibrionales</taxon>
        <taxon>Halieaceae</taxon>
        <taxon>Parahaliea</taxon>
    </lineage>
</organism>
<dbReference type="PANTHER" id="PTHR10291">
    <property type="entry name" value="DEHYDRODOLICHYL DIPHOSPHATE SYNTHASE FAMILY MEMBER"/>
    <property type="match status" value="1"/>
</dbReference>
<protein>
    <recommendedName>
        <fullName evidence="2">Ditrans,polycis-undecaprenyl-diphosphate synthase ((2E,6E)-farnesyl-diphosphate specific)</fullName>
        <ecNumber evidence="2">2.5.1.31</ecNumber>
    </recommendedName>
    <alternativeName>
        <fullName evidence="2">Ditrans,polycis-undecaprenylcistransferase</fullName>
    </alternativeName>
    <alternativeName>
        <fullName evidence="2">Undecaprenyl diphosphate synthase</fullName>
        <shortName evidence="2">UDS</shortName>
    </alternativeName>
    <alternativeName>
        <fullName evidence="2">Undecaprenyl pyrophosphate synthase</fullName>
        <shortName evidence="2">UPP synthase</shortName>
    </alternativeName>
</protein>
<dbReference type="PANTHER" id="PTHR10291:SF0">
    <property type="entry name" value="DEHYDRODOLICHYL DIPHOSPHATE SYNTHASE 2"/>
    <property type="match status" value="1"/>
</dbReference>
<dbReference type="FunFam" id="3.40.1180.10:FF:000001">
    <property type="entry name" value="(2E,6E)-farnesyl-diphosphate-specific ditrans,polycis-undecaprenyl-diphosphate synthase"/>
    <property type="match status" value="1"/>
</dbReference>
<comment type="caution">
    <text evidence="3">The sequence shown here is derived from an EMBL/GenBank/DDBJ whole genome shotgun (WGS) entry which is preliminary data.</text>
</comment>
<proteinExistence type="inferred from homology"/>
<comment type="caution">
    <text evidence="2">Lacks conserved residue(s) required for the propagation of feature annotation.</text>
</comment>
<comment type="cofactor">
    <cofactor evidence="2">
        <name>Mg(2+)</name>
        <dbReference type="ChEBI" id="CHEBI:18420"/>
    </cofactor>
    <text evidence="2">Binds 2 magnesium ions per subunit.</text>
</comment>
<reference evidence="3 4" key="1">
    <citation type="submission" date="2019-08" db="EMBL/GenBank/DDBJ databases">
        <title>Parahaliea maris sp. nov., isolated from the surface seawater.</title>
        <authorList>
            <person name="Liu Y."/>
        </authorList>
    </citation>
    <scope>NUCLEOTIDE SEQUENCE [LARGE SCALE GENOMIC DNA]</scope>
    <source>
        <strain evidence="3 4">HSLHS9</strain>
    </source>
</reference>
<dbReference type="CDD" id="cd00475">
    <property type="entry name" value="Cis_IPPS"/>
    <property type="match status" value="1"/>
</dbReference>
<dbReference type="RefSeq" id="WP_148069331.1">
    <property type="nucleotide sequence ID" value="NZ_VRZA01000005.1"/>
</dbReference>
<gene>
    <name evidence="2 3" type="primary">uppS</name>
    <name evidence="3" type="ORF">FV139_15320</name>
</gene>
<dbReference type="EC" id="2.5.1.31" evidence="2"/>
<feature type="binding site" evidence="2">
    <location>
        <begin position="72"/>
        <end position="74"/>
    </location>
    <ligand>
        <name>substrate</name>
    </ligand>
</feature>
<feature type="binding site" evidence="2">
    <location>
        <position position="32"/>
    </location>
    <ligand>
        <name>substrate</name>
    </ligand>
</feature>
<feature type="active site" description="Proton acceptor" evidence="2">
    <location>
        <position position="75"/>
    </location>
</feature>
<feature type="binding site" evidence="2">
    <location>
        <position position="27"/>
    </location>
    <ligand>
        <name>Mg(2+)</name>
        <dbReference type="ChEBI" id="CHEBI:18420"/>
    </ligand>
</feature>
<feature type="binding site" evidence="2">
    <location>
        <position position="76"/>
    </location>
    <ligand>
        <name>substrate</name>
    </ligand>
</feature>
<evidence type="ECO:0000313" key="3">
    <source>
        <dbReference type="EMBL" id="TXS92092.1"/>
    </source>
</evidence>
<feature type="active site" evidence="2">
    <location>
        <position position="27"/>
    </location>
</feature>
<name>A0A5C8ZWU9_9GAMM</name>
<dbReference type="InterPro" id="IPR001441">
    <property type="entry name" value="UPP_synth-like"/>
</dbReference>
<accession>A0A5C8ZWU9</accession>
<keyword evidence="2" id="KW-0460">Magnesium</keyword>
<comment type="function">
    <text evidence="2">Catalyzes the sequential condensation of isopentenyl diphosphate (IPP) with (2E,6E)-farnesyl diphosphate (E,E-FPP) to yield (2Z,6Z,10Z,14Z,18Z,22Z,26Z,30Z,34E,38E)-undecaprenyl diphosphate (di-trans,octa-cis-UPP). UPP is the precursor of glycosyl carrier lipid in the biosynthesis of bacterial cell wall polysaccharide components such as peptidoglycan and lipopolysaccharide.</text>
</comment>
<dbReference type="GO" id="GO:0016094">
    <property type="term" value="P:polyprenol biosynthetic process"/>
    <property type="evidence" value="ECO:0007669"/>
    <property type="project" value="TreeGrafter"/>
</dbReference>
<feature type="binding site" evidence="2">
    <location>
        <position position="44"/>
    </location>
    <ligand>
        <name>substrate</name>
    </ligand>
</feature>
<keyword evidence="2" id="KW-0133">Cell shape</keyword>
<dbReference type="InterPro" id="IPR018520">
    <property type="entry name" value="UPP_synth-like_CS"/>
</dbReference>
<dbReference type="Pfam" id="PF01255">
    <property type="entry name" value="Prenyltransf"/>
    <property type="match status" value="1"/>
</dbReference>
<dbReference type="PROSITE" id="PS01066">
    <property type="entry name" value="UPP_SYNTHASE"/>
    <property type="match status" value="1"/>
</dbReference>
<feature type="binding site" evidence="2">
    <location>
        <position position="195"/>
    </location>
    <ligand>
        <name>substrate</name>
    </ligand>
</feature>
<keyword evidence="2" id="KW-0573">Peptidoglycan synthesis</keyword>
<dbReference type="Proteomes" id="UP000321039">
    <property type="component" value="Unassembled WGS sequence"/>
</dbReference>
<dbReference type="InterPro" id="IPR036424">
    <property type="entry name" value="UPP_synth-like_sf"/>
</dbReference>
<comment type="similarity">
    <text evidence="2">Belongs to the UPP synthase family.</text>
</comment>
<feature type="binding site" evidence="2">
    <location>
        <begin position="28"/>
        <end position="31"/>
    </location>
    <ligand>
        <name>substrate</name>
    </ligand>
</feature>
<feature type="binding site" evidence="2">
    <location>
        <position position="214"/>
    </location>
    <ligand>
        <name>Mg(2+)</name>
        <dbReference type="ChEBI" id="CHEBI:18420"/>
    </ligand>
</feature>
<evidence type="ECO:0000256" key="1">
    <source>
        <dbReference type="ARBA" id="ARBA00022679"/>
    </source>
</evidence>
<evidence type="ECO:0000256" key="2">
    <source>
        <dbReference type="HAMAP-Rule" id="MF_01139"/>
    </source>
</evidence>
<dbReference type="GO" id="GO:0008834">
    <property type="term" value="F:ditrans,polycis-undecaprenyl-diphosphate synthase [(2E,6E)-farnesyl-diphosphate specific] activity"/>
    <property type="evidence" value="ECO:0007669"/>
    <property type="project" value="UniProtKB-UniRule"/>
</dbReference>
<keyword evidence="4" id="KW-1185">Reference proteome</keyword>
<dbReference type="GO" id="GO:0009252">
    <property type="term" value="P:peptidoglycan biosynthetic process"/>
    <property type="evidence" value="ECO:0007669"/>
    <property type="project" value="UniProtKB-UniRule"/>
</dbReference>
<dbReference type="AlphaFoldDB" id="A0A5C8ZWU9"/>
<sequence>MSISEGSDKAESSSDRVIPRHVAIIMDGNNRWARRNGVPGPAGHRAGVEAVRGVLRACRDNGVQVLTLFAFSSENWGRPQPEVRALLALLSRYLRNEVRELHKDNVCLRFIGRRDRFSERLQRLMRQSEHLTRDNTAATMVIAVDYGGQWDIAQAARKLAESVQQGTLALDAISAESLGSHMSIADLPAPDLCIRTGGDARISNFMLWQFAYSELYFTNTLWPDFGELEFARALADYSRRERRFGLRAPDDLVAGGGDA</sequence>
<feature type="binding site" evidence="2">
    <location>
        <begin position="201"/>
        <end position="203"/>
    </location>
    <ligand>
        <name>substrate</name>
    </ligand>
</feature>
<comment type="catalytic activity">
    <reaction evidence="2">
        <text>8 isopentenyl diphosphate + (2E,6E)-farnesyl diphosphate = di-trans,octa-cis-undecaprenyl diphosphate + 8 diphosphate</text>
        <dbReference type="Rhea" id="RHEA:27551"/>
        <dbReference type="ChEBI" id="CHEBI:33019"/>
        <dbReference type="ChEBI" id="CHEBI:58405"/>
        <dbReference type="ChEBI" id="CHEBI:128769"/>
        <dbReference type="ChEBI" id="CHEBI:175763"/>
        <dbReference type="EC" id="2.5.1.31"/>
    </reaction>
</comment>
<keyword evidence="1 2" id="KW-0808">Transferase</keyword>
<dbReference type="EMBL" id="VRZA01000005">
    <property type="protein sequence ID" value="TXS92092.1"/>
    <property type="molecule type" value="Genomic_DNA"/>
</dbReference>
<dbReference type="Gene3D" id="3.40.1180.10">
    <property type="entry name" value="Decaprenyl diphosphate synthase-like"/>
    <property type="match status" value="1"/>
</dbReference>